<proteinExistence type="predicted"/>
<dbReference type="Proteomes" id="UP001303160">
    <property type="component" value="Unassembled WGS sequence"/>
</dbReference>
<sequence length="121" mass="13682">MVTVIIIIIIIIINLIASSHNALRSDWGKREKGLFVLNDCHLCRGGSSFQERPWCLWTSHLAATTATTTATATTDPQKHHGKHHNNSNNKQRQPQKHHENNFQSRDTRFQGFESPFSPSPA</sequence>
<dbReference type="EMBL" id="MU863897">
    <property type="protein sequence ID" value="KAK4202429.1"/>
    <property type="molecule type" value="Genomic_DNA"/>
</dbReference>
<organism evidence="3 4">
    <name type="scientific">Triangularia verruculosa</name>
    <dbReference type="NCBI Taxonomy" id="2587418"/>
    <lineage>
        <taxon>Eukaryota</taxon>
        <taxon>Fungi</taxon>
        <taxon>Dikarya</taxon>
        <taxon>Ascomycota</taxon>
        <taxon>Pezizomycotina</taxon>
        <taxon>Sordariomycetes</taxon>
        <taxon>Sordariomycetidae</taxon>
        <taxon>Sordariales</taxon>
        <taxon>Podosporaceae</taxon>
        <taxon>Triangularia</taxon>
    </lineage>
</organism>
<feature type="transmembrane region" description="Helical" evidence="2">
    <location>
        <begin position="6"/>
        <end position="23"/>
    </location>
</feature>
<name>A0AAN6XKS0_9PEZI</name>
<accession>A0AAN6XKS0</accession>
<dbReference type="AlphaFoldDB" id="A0AAN6XKS0"/>
<feature type="region of interest" description="Disordered" evidence="1">
    <location>
        <begin position="66"/>
        <end position="121"/>
    </location>
</feature>
<gene>
    <name evidence="3" type="ORF">QBC40DRAFT_346992</name>
</gene>
<evidence type="ECO:0000313" key="3">
    <source>
        <dbReference type="EMBL" id="KAK4202429.1"/>
    </source>
</evidence>
<keyword evidence="2" id="KW-0812">Transmembrane</keyword>
<feature type="compositionally biased region" description="Basic and acidic residues" evidence="1">
    <location>
        <begin position="96"/>
        <end position="108"/>
    </location>
</feature>
<keyword evidence="2" id="KW-0472">Membrane</keyword>
<reference evidence="3" key="1">
    <citation type="journal article" date="2023" name="Mol. Phylogenet. Evol.">
        <title>Genome-scale phylogeny and comparative genomics of the fungal order Sordariales.</title>
        <authorList>
            <person name="Hensen N."/>
            <person name="Bonometti L."/>
            <person name="Westerberg I."/>
            <person name="Brannstrom I.O."/>
            <person name="Guillou S."/>
            <person name="Cros-Aarteil S."/>
            <person name="Calhoun S."/>
            <person name="Haridas S."/>
            <person name="Kuo A."/>
            <person name="Mondo S."/>
            <person name="Pangilinan J."/>
            <person name="Riley R."/>
            <person name="LaButti K."/>
            <person name="Andreopoulos B."/>
            <person name="Lipzen A."/>
            <person name="Chen C."/>
            <person name="Yan M."/>
            <person name="Daum C."/>
            <person name="Ng V."/>
            <person name="Clum A."/>
            <person name="Steindorff A."/>
            <person name="Ohm R.A."/>
            <person name="Martin F."/>
            <person name="Silar P."/>
            <person name="Natvig D.O."/>
            <person name="Lalanne C."/>
            <person name="Gautier V."/>
            <person name="Ament-Velasquez S.L."/>
            <person name="Kruys A."/>
            <person name="Hutchinson M.I."/>
            <person name="Powell A.J."/>
            <person name="Barry K."/>
            <person name="Miller A.N."/>
            <person name="Grigoriev I.V."/>
            <person name="Debuchy R."/>
            <person name="Gladieux P."/>
            <person name="Hiltunen Thoren M."/>
            <person name="Johannesson H."/>
        </authorList>
    </citation>
    <scope>NUCLEOTIDE SEQUENCE</scope>
    <source>
        <strain evidence="3">CBS 315.58</strain>
    </source>
</reference>
<reference evidence="3" key="2">
    <citation type="submission" date="2023-05" db="EMBL/GenBank/DDBJ databases">
        <authorList>
            <consortium name="Lawrence Berkeley National Laboratory"/>
            <person name="Steindorff A."/>
            <person name="Hensen N."/>
            <person name="Bonometti L."/>
            <person name="Westerberg I."/>
            <person name="Brannstrom I.O."/>
            <person name="Guillou S."/>
            <person name="Cros-Aarteil S."/>
            <person name="Calhoun S."/>
            <person name="Haridas S."/>
            <person name="Kuo A."/>
            <person name="Mondo S."/>
            <person name="Pangilinan J."/>
            <person name="Riley R."/>
            <person name="Labutti K."/>
            <person name="Andreopoulos B."/>
            <person name="Lipzen A."/>
            <person name="Chen C."/>
            <person name="Yanf M."/>
            <person name="Daum C."/>
            <person name="Ng V."/>
            <person name="Clum A."/>
            <person name="Ohm R."/>
            <person name="Martin F."/>
            <person name="Silar P."/>
            <person name="Natvig D."/>
            <person name="Lalanne C."/>
            <person name="Gautier V."/>
            <person name="Ament-Velasquez S.L."/>
            <person name="Kruys A."/>
            <person name="Hutchinson M.I."/>
            <person name="Powell A.J."/>
            <person name="Barry K."/>
            <person name="Miller A.N."/>
            <person name="Grigoriev I.V."/>
            <person name="Debuchy R."/>
            <person name="Gladieux P."/>
            <person name="Thoren M.H."/>
            <person name="Johannesson H."/>
        </authorList>
    </citation>
    <scope>NUCLEOTIDE SEQUENCE</scope>
    <source>
        <strain evidence="3">CBS 315.58</strain>
    </source>
</reference>
<evidence type="ECO:0000313" key="4">
    <source>
        <dbReference type="Proteomes" id="UP001303160"/>
    </source>
</evidence>
<comment type="caution">
    <text evidence="3">The sequence shown here is derived from an EMBL/GenBank/DDBJ whole genome shotgun (WGS) entry which is preliminary data.</text>
</comment>
<keyword evidence="2" id="KW-1133">Transmembrane helix</keyword>
<evidence type="ECO:0000256" key="1">
    <source>
        <dbReference type="SAM" id="MobiDB-lite"/>
    </source>
</evidence>
<keyword evidence="4" id="KW-1185">Reference proteome</keyword>
<evidence type="ECO:0000256" key="2">
    <source>
        <dbReference type="SAM" id="Phobius"/>
    </source>
</evidence>
<protein>
    <submittedName>
        <fullName evidence="3">Uncharacterized protein</fullName>
    </submittedName>
</protein>